<dbReference type="GeneTree" id="ENSGT00940000178166"/>
<name>A0A3Q2W6I4_HAPBU</name>
<dbReference type="Ensembl" id="ENSHBUT00000025502.1">
    <property type="protein sequence ID" value="ENSHBUP00000016849.1"/>
    <property type="gene ID" value="ENSHBUG00000018843.1"/>
</dbReference>
<reference evidence="1" key="2">
    <citation type="submission" date="2025-09" db="UniProtKB">
        <authorList>
            <consortium name="Ensembl"/>
        </authorList>
    </citation>
    <scope>IDENTIFICATION</scope>
</reference>
<organism evidence="1 2">
    <name type="scientific">Haplochromis burtoni</name>
    <name type="common">Burton's mouthbrooder</name>
    <name type="synonym">Chromis burtoni</name>
    <dbReference type="NCBI Taxonomy" id="8153"/>
    <lineage>
        <taxon>Eukaryota</taxon>
        <taxon>Metazoa</taxon>
        <taxon>Chordata</taxon>
        <taxon>Craniata</taxon>
        <taxon>Vertebrata</taxon>
        <taxon>Euteleostomi</taxon>
        <taxon>Actinopterygii</taxon>
        <taxon>Neopterygii</taxon>
        <taxon>Teleostei</taxon>
        <taxon>Neoteleostei</taxon>
        <taxon>Acanthomorphata</taxon>
        <taxon>Ovalentaria</taxon>
        <taxon>Cichlomorphae</taxon>
        <taxon>Cichliformes</taxon>
        <taxon>Cichlidae</taxon>
        <taxon>African cichlids</taxon>
        <taxon>Pseudocrenilabrinae</taxon>
        <taxon>Haplochromini</taxon>
        <taxon>Haplochromis</taxon>
    </lineage>
</organism>
<sequence>YLTLTAVRKMLDGFSATVPECLASAPSIKSEIRNGVTVKQTKRSIFLQVPAMTGSVHPRNLEDPLLLQTIYIVYIILNFSVQAAIRCRANAPTSRSKYAAGASVTADLRSVTPVHAAFKNRLKTFFVCTGLHLFTLRHCNPTCFYLIHEAH</sequence>
<reference evidence="1" key="1">
    <citation type="submission" date="2025-08" db="UniProtKB">
        <authorList>
            <consortium name="Ensembl"/>
        </authorList>
    </citation>
    <scope>IDENTIFICATION</scope>
</reference>
<dbReference type="Proteomes" id="UP000264840">
    <property type="component" value="Unplaced"/>
</dbReference>
<protein>
    <submittedName>
        <fullName evidence="1">Uncharacterized protein</fullName>
    </submittedName>
</protein>
<dbReference type="OMA" id="CFYLIHE"/>
<keyword evidence="2" id="KW-1185">Reference proteome</keyword>
<dbReference type="AlphaFoldDB" id="A0A3Q2W6I4"/>
<evidence type="ECO:0000313" key="1">
    <source>
        <dbReference type="Ensembl" id="ENSHBUP00000016849.1"/>
    </source>
</evidence>
<proteinExistence type="predicted"/>
<evidence type="ECO:0000313" key="2">
    <source>
        <dbReference type="Proteomes" id="UP000264840"/>
    </source>
</evidence>
<accession>A0A3Q2W6I4</accession>